<dbReference type="EMBL" id="JAPMSZ010000009">
    <property type="protein sequence ID" value="KAJ5092062.1"/>
    <property type="molecule type" value="Genomic_DNA"/>
</dbReference>
<sequence length="203" mass="22847">MTMRQEKHRAPVILRSSEDWPKWSSRIQSIAELHAVWQYCNPSTRKKDLPVDEEPIKPTVKSVRPSATGLIDLSTDDFTVLASLVSAYKATLAAQRSTQWALQSMQDLIRDSVACEHQHYIADAGSAWEQMVALAAAFQPPSLQQLQDDWDHLHVVGSVSSIQTYLGLWQALFAKCRRLDLVNTSQAEALFESLAVWQDPDSQ</sequence>
<name>A0A9W9F202_9EURO</name>
<keyword evidence="2" id="KW-1185">Reference proteome</keyword>
<accession>A0A9W9F202</accession>
<dbReference type="GeneID" id="81396628"/>
<comment type="caution">
    <text evidence="1">The sequence shown here is derived from an EMBL/GenBank/DDBJ whole genome shotgun (WGS) entry which is preliminary data.</text>
</comment>
<gene>
    <name evidence="1" type="ORF">NUU61_006932</name>
</gene>
<protein>
    <submittedName>
        <fullName evidence="1">Uncharacterized protein</fullName>
    </submittedName>
</protein>
<evidence type="ECO:0000313" key="1">
    <source>
        <dbReference type="EMBL" id="KAJ5092062.1"/>
    </source>
</evidence>
<reference evidence="1" key="2">
    <citation type="journal article" date="2023" name="IMA Fungus">
        <title>Comparative genomic study of the Penicillium genus elucidates a diverse pangenome and 15 lateral gene transfer events.</title>
        <authorList>
            <person name="Petersen C."/>
            <person name="Sorensen T."/>
            <person name="Nielsen M.R."/>
            <person name="Sondergaard T.E."/>
            <person name="Sorensen J.L."/>
            <person name="Fitzpatrick D.A."/>
            <person name="Frisvad J.C."/>
            <person name="Nielsen K.L."/>
        </authorList>
    </citation>
    <scope>NUCLEOTIDE SEQUENCE</scope>
    <source>
        <strain evidence="1">IBT 34128</strain>
    </source>
</reference>
<proteinExistence type="predicted"/>
<dbReference type="OrthoDB" id="4356562at2759"/>
<dbReference type="Proteomes" id="UP001141434">
    <property type="component" value="Unassembled WGS sequence"/>
</dbReference>
<dbReference type="AlphaFoldDB" id="A0A9W9F202"/>
<organism evidence="1 2">
    <name type="scientific">Penicillium alfredii</name>
    <dbReference type="NCBI Taxonomy" id="1506179"/>
    <lineage>
        <taxon>Eukaryota</taxon>
        <taxon>Fungi</taxon>
        <taxon>Dikarya</taxon>
        <taxon>Ascomycota</taxon>
        <taxon>Pezizomycotina</taxon>
        <taxon>Eurotiomycetes</taxon>
        <taxon>Eurotiomycetidae</taxon>
        <taxon>Eurotiales</taxon>
        <taxon>Aspergillaceae</taxon>
        <taxon>Penicillium</taxon>
    </lineage>
</organism>
<evidence type="ECO:0000313" key="2">
    <source>
        <dbReference type="Proteomes" id="UP001141434"/>
    </source>
</evidence>
<dbReference type="RefSeq" id="XP_056510259.1">
    <property type="nucleotide sequence ID" value="XM_056657459.1"/>
</dbReference>
<reference evidence="1" key="1">
    <citation type="submission" date="2022-11" db="EMBL/GenBank/DDBJ databases">
        <authorList>
            <person name="Petersen C."/>
        </authorList>
    </citation>
    <scope>NUCLEOTIDE SEQUENCE</scope>
    <source>
        <strain evidence="1">IBT 34128</strain>
    </source>
</reference>